<keyword evidence="1" id="KW-0812">Transmembrane</keyword>
<keyword evidence="3" id="KW-1185">Reference proteome</keyword>
<accession>A0A9D3NNG0</accession>
<keyword evidence="1" id="KW-0472">Membrane</keyword>
<comment type="caution">
    <text evidence="2">The sequence shown here is derived from an EMBL/GenBank/DDBJ whole genome shotgun (WGS) entry which is preliminary data.</text>
</comment>
<feature type="transmembrane region" description="Helical" evidence="1">
    <location>
        <begin position="6"/>
        <end position="26"/>
    </location>
</feature>
<evidence type="ECO:0000313" key="3">
    <source>
        <dbReference type="Proteomes" id="UP000824219"/>
    </source>
</evidence>
<keyword evidence="1" id="KW-1133">Transmembrane helix</keyword>
<evidence type="ECO:0000256" key="1">
    <source>
        <dbReference type="SAM" id="Phobius"/>
    </source>
</evidence>
<gene>
    <name evidence="2" type="ORF">KOW79_011706</name>
</gene>
<evidence type="ECO:0000313" key="2">
    <source>
        <dbReference type="EMBL" id="KAG7325390.1"/>
    </source>
</evidence>
<name>A0A9D3NNG0_9TELE</name>
<dbReference type="AlphaFoldDB" id="A0A9D3NNG0"/>
<sequence>MIEMDYYYIKIFLSPVLGFFIAMLMMKCCCKRRCFSQLSASEQQQQNTPIYVIPIPVNDNNFDEGSLSSVSTSAPPSYDSLVRVIPPPPYSERKISGPDEAPPAYMEIAEQPTFPHILPPQTQQASRTMNTNAQ</sequence>
<proteinExistence type="predicted"/>
<reference evidence="2 3" key="1">
    <citation type="submission" date="2021-06" db="EMBL/GenBank/DDBJ databases">
        <title>Chromosome-level genome assembly of the red-tail catfish (Hemibagrus wyckioides).</title>
        <authorList>
            <person name="Shao F."/>
        </authorList>
    </citation>
    <scope>NUCLEOTIDE SEQUENCE [LARGE SCALE GENOMIC DNA]</scope>
    <source>
        <strain evidence="2">EC202008001</strain>
        <tissue evidence="2">Blood</tissue>
    </source>
</reference>
<dbReference type="Proteomes" id="UP000824219">
    <property type="component" value="Linkage Group LG13"/>
</dbReference>
<dbReference type="EMBL" id="JAHKSW010000013">
    <property type="protein sequence ID" value="KAG7325390.1"/>
    <property type="molecule type" value="Genomic_DNA"/>
</dbReference>
<organism evidence="2 3">
    <name type="scientific">Hemibagrus wyckioides</name>
    <dbReference type="NCBI Taxonomy" id="337641"/>
    <lineage>
        <taxon>Eukaryota</taxon>
        <taxon>Metazoa</taxon>
        <taxon>Chordata</taxon>
        <taxon>Craniata</taxon>
        <taxon>Vertebrata</taxon>
        <taxon>Euteleostomi</taxon>
        <taxon>Actinopterygii</taxon>
        <taxon>Neopterygii</taxon>
        <taxon>Teleostei</taxon>
        <taxon>Ostariophysi</taxon>
        <taxon>Siluriformes</taxon>
        <taxon>Bagridae</taxon>
        <taxon>Hemibagrus</taxon>
    </lineage>
</organism>
<protein>
    <submittedName>
        <fullName evidence="2">Uncharacterized protein</fullName>
    </submittedName>
</protein>